<dbReference type="InterPro" id="IPR012258">
    <property type="entry name" value="Acyl-CoA_oxidase"/>
</dbReference>
<proteinExistence type="predicted"/>
<dbReference type="PANTHER" id="PTHR10909">
    <property type="entry name" value="ELECTRON TRANSPORT OXIDOREDUCTASE"/>
    <property type="match status" value="1"/>
</dbReference>
<feature type="region of interest" description="Disordered" evidence="1">
    <location>
        <begin position="478"/>
        <end position="501"/>
    </location>
</feature>
<evidence type="ECO:0008006" key="4">
    <source>
        <dbReference type="Google" id="ProtNLM"/>
    </source>
</evidence>
<dbReference type="AlphaFoldDB" id="K8F2Y0"/>
<dbReference type="STRING" id="41875.K8F2Y0"/>
<dbReference type="OrthoDB" id="538336at2759"/>
<protein>
    <recommendedName>
        <fullName evidence="4">Acyl-coenzyme A oxidase</fullName>
    </recommendedName>
</protein>
<gene>
    <name evidence="2" type="ORF">Bathy07g02510</name>
</gene>
<evidence type="ECO:0000313" key="3">
    <source>
        <dbReference type="Proteomes" id="UP000198341"/>
    </source>
</evidence>
<dbReference type="Proteomes" id="UP000198341">
    <property type="component" value="Chromosome 7"/>
</dbReference>
<dbReference type="GO" id="GO:0071949">
    <property type="term" value="F:FAD binding"/>
    <property type="evidence" value="ECO:0007669"/>
    <property type="project" value="InterPro"/>
</dbReference>
<name>K8F2Y0_9CHLO</name>
<organism evidence="2 3">
    <name type="scientific">Bathycoccus prasinos</name>
    <dbReference type="NCBI Taxonomy" id="41875"/>
    <lineage>
        <taxon>Eukaryota</taxon>
        <taxon>Viridiplantae</taxon>
        <taxon>Chlorophyta</taxon>
        <taxon>Mamiellophyceae</taxon>
        <taxon>Mamiellales</taxon>
        <taxon>Bathycoccaceae</taxon>
        <taxon>Bathycoccus</taxon>
    </lineage>
</organism>
<dbReference type="RefSeq" id="XP_007512327.1">
    <property type="nucleotide sequence ID" value="XM_007512265.1"/>
</dbReference>
<dbReference type="PANTHER" id="PTHR10909:SF382">
    <property type="entry name" value="ACYL-COENZYME A OXIDASE"/>
    <property type="match status" value="1"/>
</dbReference>
<dbReference type="GO" id="GO:0005504">
    <property type="term" value="F:fatty acid binding"/>
    <property type="evidence" value="ECO:0007669"/>
    <property type="project" value="TreeGrafter"/>
</dbReference>
<evidence type="ECO:0000256" key="1">
    <source>
        <dbReference type="SAM" id="MobiDB-lite"/>
    </source>
</evidence>
<dbReference type="GO" id="GO:0005777">
    <property type="term" value="C:peroxisome"/>
    <property type="evidence" value="ECO:0007669"/>
    <property type="project" value="InterPro"/>
</dbReference>
<dbReference type="KEGG" id="bpg:Bathy07g02510"/>
<dbReference type="GeneID" id="19014740"/>
<feature type="compositionally biased region" description="Polar residues" evidence="1">
    <location>
        <begin position="488"/>
        <end position="501"/>
    </location>
</feature>
<dbReference type="InterPro" id="IPR046373">
    <property type="entry name" value="Acyl-CoA_Oxase/DH_mid-dom_sf"/>
</dbReference>
<dbReference type="Gene3D" id="2.40.110.10">
    <property type="entry name" value="Butyryl-CoA Dehydrogenase, subunit A, domain 2"/>
    <property type="match status" value="1"/>
</dbReference>
<accession>K8F2Y0</accession>
<dbReference type="GO" id="GO:0033540">
    <property type="term" value="P:fatty acid beta-oxidation using acyl-CoA oxidase"/>
    <property type="evidence" value="ECO:0007669"/>
    <property type="project" value="TreeGrafter"/>
</dbReference>
<evidence type="ECO:0000313" key="2">
    <source>
        <dbReference type="EMBL" id="CCO66415.1"/>
    </source>
</evidence>
<dbReference type="EMBL" id="FO082272">
    <property type="protein sequence ID" value="CCO66415.1"/>
    <property type="molecule type" value="Genomic_DNA"/>
</dbReference>
<reference evidence="2 3" key="1">
    <citation type="submission" date="2011-10" db="EMBL/GenBank/DDBJ databases">
        <authorList>
            <person name="Genoscope - CEA"/>
        </authorList>
    </citation>
    <scope>NUCLEOTIDE SEQUENCE [LARGE SCALE GENOMIC DNA]</scope>
    <source>
        <strain evidence="2 3">RCC 1105</strain>
    </source>
</reference>
<feature type="compositionally biased region" description="Basic and acidic residues" evidence="1">
    <location>
        <begin position="478"/>
        <end position="487"/>
    </location>
</feature>
<dbReference type="SUPFAM" id="SSF56645">
    <property type="entry name" value="Acyl-CoA dehydrogenase NM domain-like"/>
    <property type="match status" value="1"/>
</dbReference>
<dbReference type="eggNOG" id="KOG0135">
    <property type="taxonomic scope" value="Eukaryota"/>
</dbReference>
<sequence length="501" mass="56640">MTTDSNWRAKFSNFVRNDVPESSSSYERSANALSRLISNPHTFGVHWNDIQNNPEKFFLAHELLAKRSPELGPGFWIRFTVHFNLFAGTVVALGSKEHFETLEEASKRGEIGCFALTEKYAGVNSGLVVETTAEYDEKTREFVFQTSSDGAKKNWISQGLVADWAVIVARLNMYGKDMGPHAFLCRVREEGTKEVKRGIVFGDMGRKTIGNDLDNAWIQFDGFRCGRGCLLNRYADVRESDGAYARKGGDVNQMSAIGQRLFTGRIAVAKAALTFCEEVFKHTKKYSDAKLCAMRGSNKTLSHVPQLKALYEESEKRLKDVDRFVTFCKKRLSRVLKVRETPSVELQTAIAVCKIRAVETAIELTFRLKQEVGSYALMDEASFKNSDFLQCCKFAEGDSRILSQKLARDAFSGFLKQNSARSIREASICESIRRQIQKYKEDRDGKYNKIDAWDSCWEDVYALADAICDRVMRENDFEGDDNGKDESSNFTKSTPSLVSRL</sequence>
<keyword evidence="3" id="KW-1185">Reference proteome</keyword>
<dbReference type="GO" id="GO:0055088">
    <property type="term" value="P:lipid homeostasis"/>
    <property type="evidence" value="ECO:0007669"/>
    <property type="project" value="TreeGrafter"/>
</dbReference>
<dbReference type="InterPro" id="IPR009100">
    <property type="entry name" value="AcylCoA_DH/oxidase_NM_dom_sf"/>
</dbReference>
<dbReference type="GO" id="GO:0003997">
    <property type="term" value="F:acyl-CoA oxidase activity"/>
    <property type="evidence" value="ECO:0007669"/>
    <property type="project" value="InterPro"/>
</dbReference>